<comment type="subcellular location">
    <subcellularLocation>
        <location evidence="2 13">Nucleus</location>
    </subcellularLocation>
</comment>
<dbReference type="GO" id="GO:0006308">
    <property type="term" value="P:DNA catabolic process"/>
    <property type="evidence" value="ECO:0007669"/>
    <property type="project" value="UniProtKB-UniRule"/>
</dbReference>
<organism evidence="16 17">
    <name type="scientific">Plasmodiophora brassicae</name>
    <name type="common">Clubroot disease agent</name>
    <dbReference type="NCBI Taxonomy" id="37360"/>
    <lineage>
        <taxon>Eukaryota</taxon>
        <taxon>Sar</taxon>
        <taxon>Rhizaria</taxon>
        <taxon>Endomyxa</taxon>
        <taxon>Phytomyxea</taxon>
        <taxon>Plasmodiophorida</taxon>
        <taxon>Plasmodiophoridae</taxon>
        <taxon>Plasmodiophora</taxon>
    </lineage>
</organism>
<dbReference type="OMA" id="ELGDAMW"/>
<keyword evidence="9 13" id="KW-0460">Magnesium</keyword>
<dbReference type="PANTHER" id="PTHR13451">
    <property type="entry name" value="CLASS II CROSSOVER JUNCTION ENDONUCLEASE MUS81"/>
    <property type="match status" value="1"/>
</dbReference>
<dbReference type="Proteomes" id="UP000039324">
    <property type="component" value="Unassembled WGS sequence"/>
</dbReference>
<dbReference type="STRING" id="37360.A0A0G4IXM6"/>
<evidence type="ECO:0000256" key="9">
    <source>
        <dbReference type="ARBA" id="ARBA00022842"/>
    </source>
</evidence>
<dbReference type="GO" id="GO:0008821">
    <property type="term" value="F:crossover junction DNA endonuclease activity"/>
    <property type="evidence" value="ECO:0007669"/>
    <property type="project" value="UniProtKB-UniRule"/>
</dbReference>
<dbReference type="InterPro" id="IPR047417">
    <property type="entry name" value="WHD_MUS81"/>
</dbReference>
<keyword evidence="8 13" id="KW-0378">Hydrolase</keyword>
<keyword evidence="10 13" id="KW-0233">DNA recombination</keyword>
<evidence type="ECO:0000256" key="2">
    <source>
        <dbReference type="ARBA" id="ARBA00004123"/>
    </source>
</evidence>
<evidence type="ECO:0000256" key="7">
    <source>
        <dbReference type="ARBA" id="ARBA00022763"/>
    </source>
</evidence>
<dbReference type="InterPro" id="IPR011335">
    <property type="entry name" value="Restrct_endonuc-II-like"/>
</dbReference>
<evidence type="ECO:0000256" key="5">
    <source>
        <dbReference type="ARBA" id="ARBA00022723"/>
    </source>
</evidence>
<evidence type="ECO:0000256" key="13">
    <source>
        <dbReference type="RuleBase" id="RU369042"/>
    </source>
</evidence>
<protein>
    <recommendedName>
        <fullName evidence="13">Crossover junction endonuclease MUS81</fullName>
        <ecNumber evidence="13">3.1.22.-</ecNumber>
    </recommendedName>
</protein>
<keyword evidence="6 13" id="KW-0255">Endonuclease</keyword>
<dbReference type="Gene3D" id="1.10.150.110">
    <property type="entry name" value="DNA polymerase beta, N-terminal domain-like"/>
    <property type="match status" value="1"/>
</dbReference>
<dbReference type="GO" id="GO:0005634">
    <property type="term" value="C:nucleus"/>
    <property type="evidence" value="ECO:0007669"/>
    <property type="project" value="UniProtKB-SubCell"/>
</dbReference>
<dbReference type="InterPro" id="IPR036388">
    <property type="entry name" value="WH-like_DNA-bd_sf"/>
</dbReference>
<evidence type="ECO:0000256" key="4">
    <source>
        <dbReference type="ARBA" id="ARBA00022722"/>
    </source>
</evidence>
<dbReference type="GO" id="GO:0048257">
    <property type="term" value="F:3'-flap endonuclease activity"/>
    <property type="evidence" value="ECO:0007669"/>
    <property type="project" value="TreeGrafter"/>
</dbReference>
<sequence>MAARGGRRGGRAAAASSSSACCACPFNEFIAEGLAARADALAAKADANPNIVMMYRKAITSVRKSPIPLRTVDDVKKLKFVGVHICNEVRPGRAPARPFPARDVVQIEQIFAGEGVGLGRSRAAAMERAQNRSAAVPPDDAGRRNTTTTSPSADAEVVDDPGPRKRRRQPTTREYIPRFMSGAFAILVAMAKDDRAYGRAELQELAQPYAEDSFTAVEVHSGTGFYNAWSSMATLIKKELVVKTGNPARYELTETGRVLGGRLADTWDAREQSNACASLVAGPPMRDVPAPDNDVLPCRRARSDYEVVLVIDPAERLRDARARLTAEMNSQSLRFERCKLAVGDYCWVARRQGQVGCHSAAILSPIVERKRDGDFASSIKDNRYEEQKYRLKKWAGSGLQVVYLIEGDMNCDRTLDPKSMPSAIARMIAHDGFFVYHTHDLDNTIRFLCSVHRRLQHKVDENGLPANPEALDDFNQRLSKSIIESKEHQFGILLTALHGVTESKCLAILKRYPSLGALLAAYDTCGSELDERNMLAALEYRSKGACTRRIGTAVSTRIREFFRNAAYTSTKEKSSQDNDDDVE</sequence>
<dbReference type="Pfam" id="PF21136">
    <property type="entry name" value="WHD_MUS81"/>
    <property type="match status" value="1"/>
</dbReference>
<dbReference type="Gene3D" id="1.10.10.10">
    <property type="entry name" value="Winged helix-like DNA-binding domain superfamily/Winged helix DNA-binding domain"/>
    <property type="match status" value="1"/>
</dbReference>
<dbReference type="GO" id="GO:0031573">
    <property type="term" value="P:mitotic intra-S DNA damage checkpoint signaling"/>
    <property type="evidence" value="ECO:0007669"/>
    <property type="project" value="TreeGrafter"/>
</dbReference>
<evidence type="ECO:0000259" key="15">
    <source>
        <dbReference type="SMART" id="SM00891"/>
    </source>
</evidence>
<dbReference type="EMBL" id="CDSF01000094">
    <property type="protein sequence ID" value="CEO99874.1"/>
    <property type="molecule type" value="Genomic_DNA"/>
</dbReference>
<dbReference type="GO" id="GO:0000727">
    <property type="term" value="P:double-strand break repair via break-induced replication"/>
    <property type="evidence" value="ECO:0007669"/>
    <property type="project" value="UniProtKB-UniRule"/>
</dbReference>
<feature type="domain" description="ERCC4" evidence="15">
    <location>
        <begin position="308"/>
        <end position="409"/>
    </location>
</feature>
<dbReference type="CDD" id="cd20074">
    <property type="entry name" value="XPF_nuclease_Mus81"/>
    <property type="match status" value="1"/>
</dbReference>
<comment type="cofactor">
    <cofactor evidence="1 13">
        <name>Mg(2+)</name>
        <dbReference type="ChEBI" id="CHEBI:18420"/>
    </cofactor>
</comment>
<dbReference type="InterPro" id="IPR042530">
    <property type="entry name" value="EME1/EME2_C"/>
</dbReference>
<dbReference type="InterPro" id="IPR033309">
    <property type="entry name" value="Mus81"/>
</dbReference>
<proteinExistence type="inferred from homology"/>
<keyword evidence="17" id="KW-1185">Reference proteome</keyword>
<dbReference type="GO" id="GO:0003677">
    <property type="term" value="F:DNA binding"/>
    <property type="evidence" value="ECO:0007669"/>
    <property type="project" value="UniProtKB-UniRule"/>
</dbReference>
<dbReference type="OrthoDB" id="5963188at2759"/>
<dbReference type="GO" id="GO:0000712">
    <property type="term" value="P:resolution of meiotic recombination intermediates"/>
    <property type="evidence" value="ECO:0007669"/>
    <property type="project" value="TreeGrafter"/>
</dbReference>
<reference evidence="16 17" key="1">
    <citation type="submission" date="2015-02" db="EMBL/GenBank/DDBJ databases">
        <authorList>
            <person name="Chooi Y.-H."/>
        </authorList>
    </citation>
    <scope>NUCLEOTIDE SEQUENCE [LARGE SCALE GENOMIC DNA]</scope>
    <source>
        <strain evidence="16">E3</strain>
    </source>
</reference>
<dbReference type="Pfam" id="PF21292">
    <property type="entry name" value="EME1-MUS81_C"/>
    <property type="match status" value="1"/>
</dbReference>
<dbReference type="InterPro" id="IPR027421">
    <property type="entry name" value="DNA_pol_lamdba_lyase_dom_sf"/>
</dbReference>
<dbReference type="InterPro" id="IPR047416">
    <property type="entry name" value="XPF_nuclease_Mus81"/>
</dbReference>
<dbReference type="AlphaFoldDB" id="A0A0G4IXM6"/>
<evidence type="ECO:0000313" key="16">
    <source>
        <dbReference type="EMBL" id="CEO99874.1"/>
    </source>
</evidence>
<comment type="function">
    <text evidence="13">Interacts with EME1 to form a DNA structure-specific endonuclease with substrate preference for branched DNA structures with a 5'-end at the branch nick. Typical substrates include 3'-flap structures, D-loops, replication forks and nicked Holliday junctions. May be required in mitosis for the processing of stalled or collapsed replication fork intermediates. May be required in meiosis for the repair of meiosis-specific double strand breaks subsequent to single-end invasion (SEI).</text>
</comment>
<dbReference type="Gene3D" id="1.10.150.670">
    <property type="entry name" value="Crossover junction endonuclease EME1, DNA-binding domain"/>
    <property type="match status" value="1"/>
</dbReference>
<feature type="region of interest" description="Disordered" evidence="14">
    <location>
        <begin position="127"/>
        <end position="172"/>
    </location>
</feature>
<keyword evidence="11 13" id="KW-0234">DNA repair</keyword>
<dbReference type="InterPro" id="IPR006166">
    <property type="entry name" value="ERCC4_domain"/>
</dbReference>
<dbReference type="SMART" id="SM00891">
    <property type="entry name" value="ERCC4"/>
    <property type="match status" value="1"/>
</dbReference>
<evidence type="ECO:0000256" key="14">
    <source>
        <dbReference type="SAM" id="MobiDB-lite"/>
    </source>
</evidence>
<comment type="similarity">
    <text evidence="3 13">Belongs to the XPF family.</text>
</comment>
<evidence type="ECO:0000256" key="3">
    <source>
        <dbReference type="ARBA" id="ARBA00010015"/>
    </source>
</evidence>
<dbReference type="PANTHER" id="PTHR13451:SF0">
    <property type="entry name" value="CROSSOVER JUNCTION ENDONUCLEASE MUS81"/>
    <property type="match status" value="1"/>
</dbReference>
<evidence type="ECO:0000256" key="8">
    <source>
        <dbReference type="ARBA" id="ARBA00022801"/>
    </source>
</evidence>
<dbReference type="SUPFAM" id="SSF47802">
    <property type="entry name" value="DNA polymerase beta, N-terminal domain-like"/>
    <property type="match status" value="1"/>
</dbReference>
<evidence type="ECO:0000256" key="12">
    <source>
        <dbReference type="ARBA" id="ARBA00023242"/>
    </source>
</evidence>
<keyword evidence="4 13" id="KW-0540">Nuclease</keyword>
<dbReference type="GO" id="GO:0048476">
    <property type="term" value="C:Holliday junction resolvase complex"/>
    <property type="evidence" value="ECO:0007669"/>
    <property type="project" value="UniProtKB-UniRule"/>
</dbReference>
<dbReference type="CDD" id="cd21036">
    <property type="entry name" value="WH_MUS81"/>
    <property type="match status" value="1"/>
</dbReference>
<dbReference type="EC" id="3.1.22.-" evidence="13"/>
<evidence type="ECO:0000256" key="1">
    <source>
        <dbReference type="ARBA" id="ARBA00001946"/>
    </source>
</evidence>
<accession>A0A0G4IXM6</accession>
<dbReference type="Pfam" id="PF02732">
    <property type="entry name" value="ERCC4"/>
    <property type="match status" value="1"/>
</dbReference>
<keyword evidence="5 13" id="KW-0479">Metal-binding</keyword>
<dbReference type="GO" id="GO:0046872">
    <property type="term" value="F:metal ion binding"/>
    <property type="evidence" value="ECO:0007669"/>
    <property type="project" value="UniProtKB-UniRule"/>
</dbReference>
<dbReference type="SUPFAM" id="SSF52980">
    <property type="entry name" value="Restriction endonuclease-like"/>
    <property type="match status" value="1"/>
</dbReference>
<keyword evidence="12 13" id="KW-0539">Nucleus</keyword>
<keyword evidence="7 13" id="KW-0227">DNA damage</keyword>
<comment type="subunit">
    <text evidence="13">Interacts with EME1.</text>
</comment>
<name>A0A0G4IXM6_PLABS</name>
<evidence type="ECO:0000313" key="17">
    <source>
        <dbReference type="Proteomes" id="UP000039324"/>
    </source>
</evidence>
<evidence type="ECO:0000256" key="11">
    <source>
        <dbReference type="ARBA" id="ARBA00023204"/>
    </source>
</evidence>
<gene>
    <name evidence="16" type="ORF">PBRA_007608</name>
</gene>
<evidence type="ECO:0000256" key="10">
    <source>
        <dbReference type="ARBA" id="ARBA00023172"/>
    </source>
</evidence>
<evidence type="ECO:0000256" key="6">
    <source>
        <dbReference type="ARBA" id="ARBA00022759"/>
    </source>
</evidence>
<dbReference type="Gene3D" id="3.40.50.10130">
    <property type="match status" value="1"/>
</dbReference>